<dbReference type="AlphaFoldDB" id="A0A8J6Y1N9"/>
<name>A0A8J6Y1N9_9BACT</name>
<proteinExistence type="predicted"/>
<evidence type="ECO:0000256" key="1">
    <source>
        <dbReference type="SAM" id="MobiDB-lite"/>
    </source>
</evidence>
<gene>
    <name evidence="2" type="ORF">IFK94_10480</name>
</gene>
<protein>
    <submittedName>
        <fullName evidence="2">Uncharacterized protein</fullName>
    </submittedName>
</protein>
<evidence type="ECO:0000313" key="3">
    <source>
        <dbReference type="Proteomes" id="UP000648239"/>
    </source>
</evidence>
<organism evidence="2 3">
    <name type="scientific">Candidatus Polarisedimenticola svalbardensis</name>
    <dbReference type="NCBI Taxonomy" id="2886004"/>
    <lineage>
        <taxon>Bacteria</taxon>
        <taxon>Pseudomonadati</taxon>
        <taxon>Acidobacteriota</taxon>
        <taxon>Candidatus Polarisedimenticolia</taxon>
        <taxon>Candidatus Polarisedimenticolales</taxon>
        <taxon>Candidatus Polarisedimenticolaceae</taxon>
        <taxon>Candidatus Polarisedimenticola</taxon>
    </lineage>
</organism>
<dbReference type="Proteomes" id="UP000648239">
    <property type="component" value="Unassembled WGS sequence"/>
</dbReference>
<feature type="region of interest" description="Disordered" evidence="1">
    <location>
        <begin position="261"/>
        <end position="288"/>
    </location>
</feature>
<sequence>MSDRAGKLGKKIHDDMAVLVREILSRKPGGHLVDPTLHEVILELVVSLNDAEDSAACFADVLTRHIDRVLDDAIQHVAMFRPGRTFCHRCGGPECEHAEPPSSRHVFAGYRPTGTPVWKDFAQQCLEERHEQVDRLYDDKPAFLTLVRDPEALRRDLLEAFRAKGYRLHGQVTAGFYTVPGKVTEGRAVLALTFQVASAAGAGGKKSFGLNILGRTPEEGLFPWRRPVQWAQSALATLGRGRQDDLDGRIEGILNGLARRLQQEQRSRSRRTRHAGQRHDAGDRPTRKALEDLEAAGSDDFYLDERNGTLVVLGQRGRTHFFSADGRLVSSVRYSREGIGGKLKNGLWRRAAGEEIETVRKQVSARADASGS</sequence>
<reference evidence="2 3" key="1">
    <citation type="submission" date="2020-08" db="EMBL/GenBank/DDBJ databases">
        <title>Acidobacteriota in marine sediments use diverse sulfur dissimilation pathways.</title>
        <authorList>
            <person name="Wasmund K."/>
        </authorList>
    </citation>
    <scope>NUCLEOTIDE SEQUENCE [LARGE SCALE GENOMIC DNA]</scope>
    <source>
        <strain evidence="2">MAG AM4</strain>
    </source>
</reference>
<dbReference type="EMBL" id="JACXWD010000034">
    <property type="protein sequence ID" value="MBD3868537.1"/>
    <property type="molecule type" value="Genomic_DNA"/>
</dbReference>
<comment type="caution">
    <text evidence="2">The sequence shown here is derived from an EMBL/GenBank/DDBJ whole genome shotgun (WGS) entry which is preliminary data.</text>
</comment>
<evidence type="ECO:0000313" key="2">
    <source>
        <dbReference type="EMBL" id="MBD3868537.1"/>
    </source>
</evidence>
<accession>A0A8J6Y1N9</accession>
<feature type="compositionally biased region" description="Basic and acidic residues" evidence="1">
    <location>
        <begin position="277"/>
        <end position="288"/>
    </location>
</feature>